<feature type="region of interest" description="Disordered" evidence="2">
    <location>
        <begin position="212"/>
        <end position="231"/>
    </location>
</feature>
<dbReference type="Gene3D" id="1.10.10.60">
    <property type="entry name" value="Homeodomain-like"/>
    <property type="match status" value="1"/>
</dbReference>
<evidence type="ECO:0000313" key="5">
    <source>
        <dbReference type="Proteomes" id="UP001370490"/>
    </source>
</evidence>
<dbReference type="InterPro" id="IPR001005">
    <property type="entry name" value="SANT/Myb"/>
</dbReference>
<dbReference type="InterPro" id="IPR044822">
    <property type="entry name" value="Myb_DNA-bind_4"/>
</dbReference>
<keyword evidence="1" id="KW-0175">Coiled coil</keyword>
<evidence type="ECO:0000259" key="3">
    <source>
        <dbReference type="PROSITE" id="PS50090"/>
    </source>
</evidence>
<evidence type="ECO:0000313" key="4">
    <source>
        <dbReference type="EMBL" id="KAK6920445.1"/>
    </source>
</evidence>
<dbReference type="EMBL" id="JBAMMX010000020">
    <property type="protein sequence ID" value="KAK6920445.1"/>
    <property type="molecule type" value="Genomic_DNA"/>
</dbReference>
<protein>
    <submittedName>
        <fullName evidence="4">Myb/SANT-like DNA-binding domain 4</fullName>
    </submittedName>
</protein>
<evidence type="ECO:0000256" key="1">
    <source>
        <dbReference type="SAM" id="Coils"/>
    </source>
</evidence>
<feature type="region of interest" description="Disordered" evidence="2">
    <location>
        <begin position="1"/>
        <end position="47"/>
    </location>
</feature>
<dbReference type="PANTHER" id="PTHR47211:SF3">
    <property type="entry name" value="TRIHELIX TRANSCRIPTION FACTOR ASR3-LIKE"/>
    <property type="match status" value="1"/>
</dbReference>
<dbReference type="AlphaFoldDB" id="A0AAN8Z261"/>
<feature type="coiled-coil region" evidence="1">
    <location>
        <begin position="289"/>
        <end position="318"/>
    </location>
</feature>
<dbReference type="Proteomes" id="UP001370490">
    <property type="component" value="Unassembled WGS sequence"/>
</dbReference>
<dbReference type="PANTHER" id="PTHR47211">
    <property type="entry name" value="TRIHELIX TRANSCRIPTION FACTOR ASR3"/>
    <property type="match status" value="1"/>
</dbReference>
<keyword evidence="4" id="KW-0238">DNA-binding</keyword>
<accession>A0AAN8Z261</accession>
<comment type="caution">
    <text evidence="4">The sequence shown here is derived from an EMBL/GenBank/DDBJ whole genome shotgun (WGS) entry which is preliminary data.</text>
</comment>
<keyword evidence="5" id="KW-1185">Reference proteome</keyword>
<sequence length="342" mass="38249">MALEANSAEEQAIPASKSLPEEQLLADVAADAAEDKSKTPRHPRWTRQETFVLIQGKNMAENRYRKGRRSISALGSEQPEPKWDSVSSYCKQHGVSRGPIQCRKRWSNLIGDFKKIKTWESQIVDKAESFWIMRNDLRKEKKLPGFFDKEVYDVLDGRASSGLEYPLTLVTVASDGNNGSGANPAALGEEEEEAEAVFDSGRHALPEDGLFSEFENSGQEDNGGSPEKETAETGFFTRGIPAPLPISGTTNERDQGPNPWQESISGEGWKRRRLSPERCQDSHLEDKLIKVLERNNQIINAQLEVQKENSKMDRDQRKDHNDSLVAALSKLTDALARIADKL</sequence>
<feature type="domain" description="Myb-like" evidence="3">
    <location>
        <begin position="44"/>
        <end position="110"/>
    </location>
</feature>
<dbReference type="PROSITE" id="PS50090">
    <property type="entry name" value="MYB_LIKE"/>
    <property type="match status" value="1"/>
</dbReference>
<dbReference type="Pfam" id="PF13837">
    <property type="entry name" value="Myb_DNA-bind_4"/>
    <property type="match status" value="1"/>
</dbReference>
<evidence type="ECO:0000256" key="2">
    <source>
        <dbReference type="SAM" id="MobiDB-lite"/>
    </source>
</evidence>
<reference evidence="4 5" key="1">
    <citation type="submission" date="2023-12" db="EMBL/GenBank/DDBJ databases">
        <title>A high-quality genome assembly for Dillenia turbinata (Dilleniales).</title>
        <authorList>
            <person name="Chanderbali A."/>
        </authorList>
    </citation>
    <scope>NUCLEOTIDE SEQUENCE [LARGE SCALE GENOMIC DNA]</scope>
    <source>
        <strain evidence="4">LSX21</strain>
        <tissue evidence="4">Leaf</tissue>
    </source>
</reference>
<feature type="region of interest" description="Disordered" evidence="2">
    <location>
        <begin position="174"/>
        <end position="197"/>
    </location>
</feature>
<dbReference type="GO" id="GO:0003677">
    <property type="term" value="F:DNA binding"/>
    <property type="evidence" value="ECO:0007669"/>
    <property type="project" value="UniProtKB-KW"/>
</dbReference>
<proteinExistence type="predicted"/>
<feature type="region of interest" description="Disordered" evidence="2">
    <location>
        <begin position="237"/>
        <end position="275"/>
    </location>
</feature>
<name>A0AAN8Z261_9MAGN</name>
<organism evidence="4 5">
    <name type="scientific">Dillenia turbinata</name>
    <dbReference type="NCBI Taxonomy" id="194707"/>
    <lineage>
        <taxon>Eukaryota</taxon>
        <taxon>Viridiplantae</taxon>
        <taxon>Streptophyta</taxon>
        <taxon>Embryophyta</taxon>
        <taxon>Tracheophyta</taxon>
        <taxon>Spermatophyta</taxon>
        <taxon>Magnoliopsida</taxon>
        <taxon>eudicotyledons</taxon>
        <taxon>Gunneridae</taxon>
        <taxon>Pentapetalae</taxon>
        <taxon>Dilleniales</taxon>
        <taxon>Dilleniaceae</taxon>
        <taxon>Dillenia</taxon>
    </lineage>
</organism>
<gene>
    <name evidence="4" type="ORF">RJ641_014123</name>
</gene>